<proteinExistence type="predicted"/>
<geneLocation type="plasmid" evidence="3">
    <name>II</name>
</geneLocation>
<organism evidence="2 3">
    <name type="scientific">Neorhizobium galegae bv. orientalis str. HAMBI 540</name>
    <dbReference type="NCBI Taxonomy" id="1028800"/>
    <lineage>
        <taxon>Bacteria</taxon>
        <taxon>Pseudomonadati</taxon>
        <taxon>Pseudomonadota</taxon>
        <taxon>Alphaproteobacteria</taxon>
        <taxon>Hyphomicrobiales</taxon>
        <taxon>Rhizobiaceae</taxon>
        <taxon>Rhizobium/Agrobacterium group</taxon>
        <taxon>Neorhizobium</taxon>
    </lineage>
</organism>
<dbReference type="Proteomes" id="UP000028181">
    <property type="component" value="Plasmid pHAMBI540a"/>
</dbReference>
<dbReference type="HOGENOM" id="CLU_2634461_0_0_5"/>
<dbReference type="OrthoDB" id="8404541at2"/>
<reference evidence="3" key="1">
    <citation type="journal article" date="2014" name="BMC Genomics">
        <title>Genome sequencing of two Neorhizobium galegae strains reveals a noeT gene responsible for the unusual acetylation of the nodulation factors.</title>
        <authorList>
            <person name="Osterman J."/>
            <person name="Marsh J."/>
            <person name="Laine P.K."/>
            <person name="Zeng Z."/>
            <person name="Alatalo E."/>
            <person name="Sullivan J.T."/>
            <person name="Young J.P."/>
            <person name="Thomas-Oates J."/>
            <person name="Paulin L."/>
            <person name="Lindstrom K."/>
        </authorList>
    </citation>
    <scope>NUCLEOTIDE SEQUENCE [LARGE SCALE GENOMIC DNA]</scope>
    <source>
        <strain evidence="3">HAMBI 540</strain>
    </source>
</reference>
<name>A0A068SX61_NEOGA</name>
<keyword evidence="1" id="KW-0732">Signal</keyword>
<protein>
    <submittedName>
        <fullName evidence="2">Uncharacterized protein</fullName>
    </submittedName>
</protein>
<evidence type="ECO:0000256" key="1">
    <source>
        <dbReference type="SAM" id="SignalP"/>
    </source>
</evidence>
<dbReference type="EMBL" id="HG938354">
    <property type="protein sequence ID" value="CDN50857.1"/>
    <property type="molecule type" value="Genomic_DNA"/>
</dbReference>
<keyword evidence="2" id="KW-0614">Plasmid</keyword>
<feature type="signal peptide" evidence="1">
    <location>
        <begin position="1"/>
        <end position="24"/>
    </location>
</feature>
<dbReference type="GeneID" id="24261232"/>
<sequence length="77" mass="8740">MKNLLIASALAISSILSVAGPSDAASVTITTHERVAPRHTVREVYRPYRPRHRDCMVKKVKTRYHGRVVVRTTRVCR</sequence>
<dbReference type="KEGG" id="ngg:RG540_PA01780"/>
<gene>
    <name evidence="2" type="ORF">RG540_PA01780</name>
</gene>
<dbReference type="AlphaFoldDB" id="A0A068SX61"/>
<evidence type="ECO:0000313" key="3">
    <source>
        <dbReference type="Proteomes" id="UP000028181"/>
    </source>
</evidence>
<accession>A0A068SX61</accession>
<feature type="chain" id="PRO_5001656230" evidence="1">
    <location>
        <begin position="25"/>
        <end position="77"/>
    </location>
</feature>
<dbReference type="eggNOG" id="ENOG502ZYXZ">
    <property type="taxonomic scope" value="Bacteria"/>
</dbReference>
<dbReference type="RefSeq" id="WP_041363963.1">
    <property type="nucleotide sequence ID" value="NZ_HG938354.1"/>
</dbReference>
<keyword evidence="3" id="KW-1185">Reference proteome</keyword>
<evidence type="ECO:0000313" key="2">
    <source>
        <dbReference type="EMBL" id="CDN50857.1"/>
    </source>
</evidence>
<dbReference type="PATRIC" id="fig|1028800.3.peg.4787"/>